<keyword evidence="10" id="KW-1185">Reference proteome</keyword>
<dbReference type="InterPro" id="IPR032763">
    <property type="entry name" value="RIC3_N"/>
</dbReference>
<keyword evidence="5 8" id="KW-1133">Transmembrane helix</keyword>
<name>A0ABM3JG36_BACDO</name>
<feature type="compositionally biased region" description="Polar residues" evidence="7">
    <location>
        <begin position="291"/>
        <end position="304"/>
    </location>
</feature>
<evidence type="ECO:0000256" key="7">
    <source>
        <dbReference type="SAM" id="MobiDB-lite"/>
    </source>
</evidence>
<comment type="similarity">
    <text evidence="2">Belongs to the ric-3 family.</text>
</comment>
<feature type="region of interest" description="Disordered" evidence="7">
    <location>
        <begin position="278"/>
        <end position="368"/>
    </location>
</feature>
<dbReference type="InterPro" id="IPR026160">
    <property type="entry name" value="Ric3"/>
</dbReference>
<comment type="subcellular location">
    <subcellularLocation>
        <location evidence="1">Endoplasmic reticulum membrane</location>
    </subcellularLocation>
</comment>
<evidence type="ECO:0000256" key="6">
    <source>
        <dbReference type="ARBA" id="ARBA00023136"/>
    </source>
</evidence>
<feature type="compositionally biased region" description="Polar residues" evidence="7">
    <location>
        <begin position="341"/>
        <end position="359"/>
    </location>
</feature>
<keyword evidence="4" id="KW-0256">Endoplasmic reticulum</keyword>
<evidence type="ECO:0000259" key="9">
    <source>
        <dbReference type="Pfam" id="PF15361"/>
    </source>
</evidence>
<dbReference type="RefSeq" id="XP_049308192.1">
    <property type="nucleotide sequence ID" value="XM_049452235.1"/>
</dbReference>
<feature type="transmembrane region" description="Helical" evidence="8">
    <location>
        <begin position="190"/>
        <end position="208"/>
    </location>
</feature>
<dbReference type="Proteomes" id="UP001652620">
    <property type="component" value="Chromosome 3"/>
</dbReference>
<evidence type="ECO:0000313" key="11">
    <source>
        <dbReference type="RefSeq" id="XP_049308192.1"/>
    </source>
</evidence>
<evidence type="ECO:0000256" key="4">
    <source>
        <dbReference type="ARBA" id="ARBA00022824"/>
    </source>
</evidence>
<feature type="domain" description="Resistance to inhibitors of cholinesterase protein 3 N-terminal" evidence="9">
    <location>
        <begin position="33"/>
        <end position="226"/>
    </location>
</feature>
<gene>
    <name evidence="11" type="primary">LOC105230636</name>
</gene>
<organism evidence="10 11">
    <name type="scientific">Bactrocera dorsalis</name>
    <name type="common">Oriental fruit fly</name>
    <name type="synonym">Dacus dorsalis</name>
    <dbReference type="NCBI Taxonomy" id="27457"/>
    <lineage>
        <taxon>Eukaryota</taxon>
        <taxon>Metazoa</taxon>
        <taxon>Ecdysozoa</taxon>
        <taxon>Arthropoda</taxon>
        <taxon>Hexapoda</taxon>
        <taxon>Insecta</taxon>
        <taxon>Pterygota</taxon>
        <taxon>Neoptera</taxon>
        <taxon>Endopterygota</taxon>
        <taxon>Diptera</taxon>
        <taxon>Brachycera</taxon>
        <taxon>Muscomorpha</taxon>
        <taxon>Tephritoidea</taxon>
        <taxon>Tephritidae</taxon>
        <taxon>Bactrocera</taxon>
        <taxon>Bactrocera</taxon>
    </lineage>
</organism>
<dbReference type="PANTHER" id="PTHR21723">
    <property type="entry name" value="RESISTANCE TO INHIBITORS OF CHOLINESTERASE PROTEIN 3 RIC3"/>
    <property type="match status" value="1"/>
</dbReference>
<dbReference type="Pfam" id="PF15361">
    <property type="entry name" value="RIC3"/>
    <property type="match status" value="1"/>
</dbReference>
<feature type="transmembrane region" description="Helical" evidence="8">
    <location>
        <begin position="27"/>
        <end position="46"/>
    </location>
</feature>
<evidence type="ECO:0000256" key="3">
    <source>
        <dbReference type="ARBA" id="ARBA00022692"/>
    </source>
</evidence>
<keyword evidence="3 8" id="KW-0812">Transmembrane</keyword>
<accession>A0ABM3JG36</accession>
<dbReference type="GeneID" id="105230636"/>
<dbReference type="PANTHER" id="PTHR21723:SF3">
    <property type="entry name" value="PROTEIN RIC-3"/>
    <property type="match status" value="1"/>
</dbReference>
<proteinExistence type="inferred from homology"/>
<sequence length="500" mass="55265">MQQTRSQRRQSSHLFQMQDGLSPKKTAVIIVTVVGCIAILWPKVFYPMMFGSNVPAKSGNLKDQLGPGGCCDVVIDRDKFLNETPTEIGPQLYRKQLNLYTGEMNSNPGLRQERPAHLHPESIYQAMRERGRAIPATTPTVPILERKGSASNPPPRVVDGRPGPIPGMRPPMGAGSMHQPQARAGNSMGFIMPLYTIGIIVFFGYTIMKIVFKRPTPNAPYGPMPTNPDFRKEVFGQENGRQVDEANNSKLGWREHQAIVTAIQGLIDAADEQIKLRENNATSDTPKKSSENPTSNFGGISNGHTKSEQEHEHVDYKDTNELNLANSETPSNVDREHKNEVQSPISKTTGDAEQKNIQQRMKREGSADRSVAVLGMEVTASCEGGQKWTGRPPTPVFFSHHEHSNDNNESQAPEPQSIYLEGALAHESQILVTDSEIKTEEVYDKELNGSPEEPAVVLSSKMTLSLINLDTSHENNYVENEPEIESPLADDIEIIGADEK</sequence>
<evidence type="ECO:0000256" key="8">
    <source>
        <dbReference type="SAM" id="Phobius"/>
    </source>
</evidence>
<keyword evidence="6 8" id="KW-0472">Membrane</keyword>
<evidence type="ECO:0000256" key="5">
    <source>
        <dbReference type="ARBA" id="ARBA00022989"/>
    </source>
</evidence>
<evidence type="ECO:0000313" key="10">
    <source>
        <dbReference type="Proteomes" id="UP001652620"/>
    </source>
</evidence>
<evidence type="ECO:0000256" key="1">
    <source>
        <dbReference type="ARBA" id="ARBA00004586"/>
    </source>
</evidence>
<evidence type="ECO:0000256" key="2">
    <source>
        <dbReference type="ARBA" id="ARBA00008538"/>
    </source>
</evidence>
<feature type="compositionally biased region" description="Basic and acidic residues" evidence="7">
    <location>
        <begin position="305"/>
        <end position="320"/>
    </location>
</feature>
<reference evidence="11" key="1">
    <citation type="submission" date="2025-08" db="UniProtKB">
        <authorList>
            <consortium name="RefSeq"/>
        </authorList>
    </citation>
    <scope>IDENTIFICATION</scope>
    <source>
        <tissue evidence="11">Adult</tissue>
    </source>
</reference>
<protein>
    <submittedName>
        <fullName evidence="11">Uncharacterized protein LOC105230636 isoform X7</fullName>
    </submittedName>
</protein>
<feature type="compositionally biased region" description="Polar residues" evidence="7">
    <location>
        <begin position="321"/>
        <end position="332"/>
    </location>
</feature>